<sequence>MKVLVSGAGVAGLSSAYWFDRAGAEVTVVELHDGLRQGGAPIDIRGDALGTAARMGILDRARALAIPASASVAPVLDGTGAQQATIDLTWFANESTEDFEITRDHLNALLRASLGERVEFLFGTCVESLDDRPDGVRAGLSDGTYREFDLVVGADGLHSNTRRLAFGGEDRYVRHRGAYVALVDLDPAADWDHAMFSVPGLMVSVRPVEDRMMAYLMVCSEQIRYDYRDLDAQRRIVGGFLAGLDVWEIPRVRAAFLDPASPGFYLDSVSQTFMDSWTTGRVAVVGDAAHCAALLSGMGTSLAMTAAEYLAEEVVASPGDLPAAYARFEARQRPLVDRAQVFMEEGRRIMVPATPEELESRNRMLREFAAGG</sequence>
<keyword evidence="2" id="KW-0503">Monooxygenase</keyword>
<evidence type="ECO:0000259" key="1">
    <source>
        <dbReference type="Pfam" id="PF01494"/>
    </source>
</evidence>
<name>A0ABP4I3Q5_9PSEU</name>
<dbReference type="RefSeq" id="WP_344017654.1">
    <property type="nucleotide sequence ID" value="NZ_BAAAJK010000001.1"/>
</dbReference>
<evidence type="ECO:0000313" key="2">
    <source>
        <dbReference type="EMBL" id="GAA1379629.1"/>
    </source>
</evidence>
<dbReference type="PANTHER" id="PTHR46865">
    <property type="entry name" value="OXIDOREDUCTASE-RELATED"/>
    <property type="match status" value="1"/>
</dbReference>
<feature type="domain" description="FAD-binding" evidence="1">
    <location>
        <begin position="2"/>
        <end position="312"/>
    </location>
</feature>
<protein>
    <submittedName>
        <fullName evidence="2">FAD-dependent monooxygenase</fullName>
    </submittedName>
</protein>
<dbReference type="InterPro" id="IPR051704">
    <property type="entry name" value="FAD_aromatic-hydroxylase"/>
</dbReference>
<gene>
    <name evidence="2" type="ORF">GCM10009613_02540</name>
</gene>
<dbReference type="InterPro" id="IPR036188">
    <property type="entry name" value="FAD/NAD-bd_sf"/>
</dbReference>
<dbReference type="EMBL" id="BAAAJK010000001">
    <property type="protein sequence ID" value="GAA1379629.1"/>
    <property type="molecule type" value="Genomic_DNA"/>
</dbReference>
<dbReference type="GO" id="GO:0004497">
    <property type="term" value="F:monooxygenase activity"/>
    <property type="evidence" value="ECO:0007669"/>
    <property type="project" value="UniProtKB-KW"/>
</dbReference>
<dbReference type="Pfam" id="PF01494">
    <property type="entry name" value="FAD_binding_3"/>
    <property type="match status" value="1"/>
</dbReference>
<dbReference type="Gene3D" id="3.30.9.10">
    <property type="entry name" value="D-Amino Acid Oxidase, subunit A, domain 2"/>
    <property type="match status" value="1"/>
</dbReference>
<dbReference type="Proteomes" id="UP001501414">
    <property type="component" value="Unassembled WGS sequence"/>
</dbReference>
<keyword evidence="3" id="KW-1185">Reference proteome</keyword>
<proteinExistence type="predicted"/>
<accession>A0ABP4I3Q5</accession>
<dbReference type="Gene3D" id="3.50.50.60">
    <property type="entry name" value="FAD/NAD(P)-binding domain"/>
    <property type="match status" value="1"/>
</dbReference>
<dbReference type="SUPFAM" id="SSF51905">
    <property type="entry name" value="FAD/NAD(P)-binding domain"/>
    <property type="match status" value="1"/>
</dbReference>
<evidence type="ECO:0000313" key="3">
    <source>
        <dbReference type="Proteomes" id="UP001501414"/>
    </source>
</evidence>
<keyword evidence="2" id="KW-0560">Oxidoreductase</keyword>
<organism evidence="2 3">
    <name type="scientific">Pseudonocardia kongjuensis</name>
    <dbReference type="NCBI Taxonomy" id="102227"/>
    <lineage>
        <taxon>Bacteria</taxon>
        <taxon>Bacillati</taxon>
        <taxon>Actinomycetota</taxon>
        <taxon>Actinomycetes</taxon>
        <taxon>Pseudonocardiales</taxon>
        <taxon>Pseudonocardiaceae</taxon>
        <taxon>Pseudonocardia</taxon>
    </lineage>
</organism>
<reference evidence="3" key="1">
    <citation type="journal article" date="2019" name="Int. J. Syst. Evol. Microbiol.">
        <title>The Global Catalogue of Microorganisms (GCM) 10K type strain sequencing project: providing services to taxonomists for standard genome sequencing and annotation.</title>
        <authorList>
            <consortium name="The Broad Institute Genomics Platform"/>
            <consortium name="The Broad Institute Genome Sequencing Center for Infectious Disease"/>
            <person name="Wu L."/>
            <person name="Ma J."/>
        </authorList>
    </citation>
    <scope>NUCLEOTIDE SEQUENCE [LARGE SCALE GENOMIC DNA]</scope>
    <source>
        <strain evidence="3">JCM 11896</strain>
    </source>
</reference>
<dbReference type="PRINTS" id="PR00420">
    <property type="entry name" value="RNGMNOXGNASE"/>
</dbReference>
<comment type="caution">
    <text evidence="2">The sequence shown here is derived from an EMBL/GenBank/DDBJ whole genome shotgun (WGS) entry which is preliminary data.</text>
</comment>
<dbReference type="InterPro" id="IPR002938">
    <property type="entry name" value="FAD-bd"/>
</dbReference>
<dbReference type="PANTHER" id="PTHR46865:SF2">
    <property type="entry name" value="MONOOXYGENASE"/>
    <property type="match status" value="1"/>
</dbReference>